<reference evidence="3" key="1">
    <citation type="submission" date="2020-11" db="EMBL/GenBank/DDBJ databases">
        <authorList>
            <person name="Tran Van P."/>
        </authorList>
    </citation>
    <scope>NUCLEOTIDE SEQUENCE</scope>
</reference>
<name>A0A7R8XBW6_9CRUS</name>
<dbReference type="PANTHER" id="PTHR10751">
    <property type="entry name" value="GUANYLATE BINDING PROTEIN"/>
    <property type="match status" value="1"/>
</dbReference>
<dbReference type="GO" id="GO:0005525">
    <property type="term" value="F:GTP binding"/>
    <property type="evidence" value="ECO:0007669"/>
    <property type="project" value="InterPro"/>
</dbReference>
<dbReference type="AlphaFoldDB" id="A0A7R8XBW6"/>
<evidence type="ECO:0000256" key="1">
    <source>
        <dbReference type="SAM" id="Coils"/>
    </source>
</evidence>
<dbReference type="InterPro" id="IPR015894">
    <property type="entry name" value="Guanylate-bd_N"/>
</dbReference>
<dbReference type="EMBL" id="CAJPEV010001305">
    <property type="protein sequence ID" value="CAG0891956.1"/>
    <property type="molecule type" value="Genomic_DNA"/>
</dbReference>
<evidence type="ECO:0000259" key="2">
    <source>
        <dbReference type="Pfam" id="PF02263"/>
    </source>
</evidence>
<evidence type="ECO:0000313" key="4">
    <source>
        <dbReference type="Proteomes" id="UP000677054"/>
    </source>
</evidence>
<organism evidence="3">
    <name type="scientific">Darwinula stevensoni</name>
    <dbReference type="NCBI Taxonomy" id="69355"/>
    <lineage>
        <taxon>Eukaryota</taxon>
        <taxon>Metazoa</taxon>
        <taxon>Ecdysozoa</taxon>
        <taxon>Arthropoda</taxon>
        <taxon>Crustacea</taxon>
        <taxon>Oligostraca</taxon>
        <taxon>Ostracoda</taxon>
        <taxon>Podocopa</taxon>
        <taxon>Podocopida</taxon>
        <taxon>Darwinulocopina</taxon>
        <taxon>Darwinuloidea</taxon>
        <taxon>Darwinulidae</taxon>
        <taxon>Darwinula</taxon>
    </lineage>
</organism>
<sequence length="521" mass="62134">MFYSLDMSRGKPIYVVEPMGSRDDRDLYQAREIHLEDGLKNKWVVPIAIAGISRKGKSFMMNLLLRYLEEIFAEYGKQCHASGDKPFQKLLFLVRDWKNSHEYDYGIDGGKNYLERQFEKIEKGDKNTEFRKNLESLFSVTQCLLMPKPGDKYGEAKFDDSQLSALNEDFKTHLMDLVEELFSPEKLIPKEIGGRKVTFQEYLCQIKTYVDTFNSADSSFRTRSLYQVHKEFRYLKAVEEVDCWFKSQMEGFLKNHTLDEALMEIERYIAAALEKFAEKMGRKKDEMHIKYEKKLKKMLSKQKEEIEVWREQQERERKHQEQLKERERRIQEQKERERVLQQEKKERERMLQEERKERERMLEVQMEREKRLQEEQKERERLHQEEMKEKERLYQEELKEKERKLQKKLKRERYLREQLEESERKQRELEEIERKLREQLEERRKNASSWKGYLTAACMAAAPLTEGLSLSMLPLLAHSDAVDDSAFNAAAASTRAAANSSAAARRALNAFLSAEDDDDSD</sequence>
<evidence type="ECO:0000313" key="3">
    <source>
        <dbReference type="EMBL" id="CAD7247017.1"/>
    </source>
</evidence>
<dbReference type="Gene3D" id="3.40.50.300">
    <property type="entry name" value="P-loop containing nucleotide triphosphate hydrolases"/>
    <property type="match status" value="2"/>
</dbReference>
<dbReference type="InterPro" id="IPR027417">
    <property type="entry name" value="P-loop_NTPase"/>
</dbReference>
<dbReference type="GO" id="GO:0003924">
    <property type="term" value="F:GTPase activity"/>
    <property type="evidence" value="ECO:0007669"/>
    <property type="project" value="InterPro"/>
</dbReference>
<dbReference type="Proteomes" id="UP000677054">
    <property type="component" value="Unassembled WGS sequence"/>
</dbReference>
<dbReference type="OrthoDB" id="7788754at2759"/>
<feature type="coiled-coil region" evidence="1">
    <location>
        <begin position="292"/>
        <end position="449"/>
    </location>
</feature>
<gene>
    <name evidence="3" type="ORF">DSTB1V02_LOCUS6856</name>
</gene>
<protein>
    <recommendedName>
        <fullName evidence="2">Guanylate-binding protein N-terminal domain-containing protein</fullName>
    </recommendedName>
</protein>
<keyword evidence="1" id="KW-0175">Coiled coil</keyword>
<proteinExistence type="predicted"/>
<dbReference type="Pfam" id="PF02263">
    <property type="entry name" value="GBP"/>
    <property type="match status" value="1"/>
</dbReference>
<keyword evidence="4" id="KW-1185">Reference proteome</keyword>
<feature type="domain" description="Guanylate-binding protein N-terminal" evidence="2">
    <location>
        <begin position="81"/>
        <end position="186"/>
    </location>
</feature>
<dbReference type="EMBL" id="LR900822">
    <property type="protein sequence ID" value="CAD7247017.1"/>
    <property type="molecule type" value="Genomic_DNA"/>
</dbReference>
<accession>A0A7R8XBW6</accession>